<dbReference type="Proteomes" id="UP000824533">
    <property type="component" value="Linkage Group LG28"/>
</dbReference>
<accession>A0ACC1CF91</accession>
<sequence length="90" mass="10014">MAMVEEFEYVSYVCAYCGSMNPARKKRPMAPLLSSQPLDDDSPLISSASDSEDEKVVNNVSQNEGSERESDRPPSPKEEAPKSDEEKKED</sequence>
<keyword evidence="2" id="KW-1185">Reference proteome</keyword>
<proteinExistence type="predicted"/>
<evidence type="ECO:0000313" key="1">
    <source>
        <dbReference type="EMBL" id="KAJ0170221.1"/>
    </source>
</evidence>
<protein>
    <submittedName>
        <fullName evidence="1">Uncharacterized protein</fullName>
    </submittedName>
</protein>
<gene>
    <name evidence="1" type="ORF">K1T71_014149</name>
</gene>
<dbReference type="EMBL" id="CM034414">
    <property type="protein sequence ID" value="KAJ0170221.1"/>
    <property type="molecule type" value="Genomic_DNA"/>
</dbReference>
<reference evidence="1 2" key="1">
    <citation type="journal article" date="2021" name="Front. Genet.">
        <title>Chromosome-Level Genome Assembly Reveals Significant Gene Expansion in the Toll and IMD Signaling Pathways of Dendrolimus kikuchii.</title>
        <authorList>
            <person name="Zhou J."/>
            <person name="Wu P."/>
            <person name="Xiong Z."/>
            <person name="Liu N."/>
            <person name="Zhao N."/>
            <person name="Ji M."/>
            <person name="Qiu Y."/>
            <person name="Yang B."/>
        </authorList>
    </citation>
    <scope>NUCLEOTIDE SEQUENCE [LARGE SCALE GENOMIC DNA]</scope>
    <source>
        <strain evidence="1">Ann1</strain>
    </source>
</reference>
<organism evidence="1 2">
    <name type="scientific">Dendrolimus kikuchii</name>
    <dbReference type="NCBI Taxonomy" id="765133"/>
    <lineage>
        <taxon>Eukaryota</taxon>
        <taxon>Metazoa</taxon>
        <taxon>Ecdysozoa</taxon>
        <taxon>Arthropoda</taxon>
        <taxon>Hexapoda</taxon>
        <taxon>Insecta</taxon>
        <taxon>Pterygota</taxon>
        <taxon>Neoptera</taxon>
        <taxon>Endopterygota</taxon>
        <taxon>Lepidoptera</taxon>
        <taxon>Glossata</taxon>
        <taxon>Ditrysia</taxon>
        <taxon>Bombycoidea</taxon>
        <taxon>Lasiocampidae</taxon>
        <taxon>Dendrolimus</taxon>
    </lineage>
</organism>
<name>A0ACC1CF91_9NEOP</name>
<evidence type="ECO:0000313" key="2">
    <source>
        <dbReference type="Proteomes" id="UP000824533"/>
    </source>
</evidence>
<comment type="caution">
    <text evidence="1">The sequence shown here is derived from an EMBL/GenBank/DDBJ whole genome shotgun (WGS) entry which is preliminary data.</text>
</comment>